<dbReference type="Pfam" id="PF06737">
    <property type="entry name" value="Transglycosylas"/>
    <property type="match status" value="1"/>
</dbReference>
<evidence type="ECO:0000259" key="4">
    <source>
        <dbReference type="Pfam" id="PF06737"/>
    </source>
</evidence>
<dbReference type="AlphaFoldDB" id="A0A2X0IVC5"/>
<keyword evidence="2" id="KW-0378">Hydrolase</keyword>
<comment type="similarity">
    <text evidence="1">Belongs to the transglycosylase family. Rpf subfamily.</text>
</comment>
<evidence type="ECO:0000256" key="3">
    <source>
        <dbReference type="SAM" id="MobiDB-lite"/>
    </source>
</evidence>
<reference evidence="5 6" key="1">
    <citation type="submission" date="2018-06" db="EMBL/GenBank/DDBJ databases">
        <title>Streptacidiphilus pinicola sp. nov., isolated from pine grove soil.</title>
        <authorList>
            <person name="Roh S.G."/>
            <person name="Park S."/>
            <person name="Kim M.-K."/>
            <person name="Yun B.-R."/>
            <person name="Park J."/>
            <person name="Kim M.J."/>
            <person name="Kim Y.S."/>
            <person name="Kim S.B."/>
        </authorList>
    </citation>
    <scope>NUCLEOTIDE SEQUENCE [LARGE SCALE GENOMIC DNA]</scope>
    <source>
        <strain evidence="5 6">MMS16-CNU450</strain>
    </source>
</reference>
<accession>A0A2X0IVC5</accession>
<feature type="region of interest" description="Disordered" evidence="3">
    <location>
        <begin position="1"/>
        <end position="40"/>
    </location>
</feature>
<evidence type="ECO:0000313" key="5">
    <source>
        <dbReference type="EMBL" id="RAG81576.1"/>
    </source>
</evidence>
<dbReference type="InterPro" id="IPR023346">
    <property type="entry name" value="Lysozyme-like_dom_sf"/>
</dbReference>
<evidence type="ECO:0000256" key="2">
    <source>
        <dbReference type="ARBA" id="ARBA00022801"/>
    </source>
</evidence>
<gene>
    <name evidence="5" type="ORF">DN069_32210</name>
</gene>
<protein>
    <recommendedName>
        <fullName evidence="4">Resuscitation-promoting factor core lysozyme-like domain-containing protein</fullName>
    </recommendedName>
</protein>
<dbReference type="EMBL" id="QKYN01000153">
    <property type="protein sequence ID" value="RAG81576.1"/>
    <property type="molecule type" value="Genomic_DNA"/>
</dbReference>
<dbReference type="GO" id="GO:0016787">
    <property type="term" value="F:hydrolase activity"/>
    <property type="evidence" value="ECO:0007669"/>
    <property type="project" value="UniProtKB-KW"/>
</dbReference>
<dbReference type="Gene3D" id="1.10.530.10">
    <property type="match status" value="1"/>
</dbReference>
<organism evidence="5 6">
    <name type="scientific">Streptacidiphilus pinicola</name>
    <dbReference type="NCBI Taxonomy" id="2219663"/>
    <lineage>
        <taxon>Bacteria</taxon>
        <taxon>Bacillati</taxon>
        <taxon>Actinomycetota</taxon>
        <taxon>Actinomycetes</taxon>
        <taxon>Kitasatosporales</taxon>
        <taxon>Streptomycetaceae</taxon>
        <taxon>Streptacidiphilus</taxon>
    </lineage>
</organism>
<name>A0A2X0IVC5_9ACTN</name>
<dbReference type="Proteomes" id="UP000248889">
    <property type="component" value="Unassembled WGS sequence"/>
</dbReference>
<keyword evidence="6" id="KW-1185">Reference proteome</keyword>
<dbReference type="CDD" id="cd13925">
    <property type="entry name" value="RPF"/>
    <property type="match status" value="1"/>
</dbReference>
<dbReference type="SUPFAM" id="SSF53955">
    <property type="entry name" value="Lysozyme-like"/>
    <property type="match status" value="1"/>
</dbReference>
<feature type="compositionally biased region" description="Basic and acidic residues" evidence="3">
    <location>
        <begin position="17"/>
        <end position="26"/>
    </location>
</feature>
<sequence length="127" mass="13717">MAPQLPSRPRHAKPRLRAAEEVRPPDLTEGAASRGRHRAASPLVHFGTGEIDWSALARCESGGNPHVTDPSGRYGGLYQFDAGTWHSLGGHGLPQDASAGEQTNRARALFHERGISPWPSCGLHARR</sequence>
<dbReference type="InterPro" id="IPR010618">
    <property type="entry name" value="RPF"/>
</dbReference>
<feature type="domain" description="Resuscitation-promoting factor core lysozyme-like" evidence="4">
    <location>
        <begin position="50"/>
        <end position="121"/>
    </location>
</feature>
<proteinExistence type="inferred from homology"/>
<evidence type="ECO:0000313" key="6">
    <source>
        <dbReference type="Proteomes" id="UP000248889"/>
    </source>
</evidence>
<dbReference type="OrthoDB" id="1404170at2"/>
<comment type="caution">
    <text evidence="5">The sequence shown here is derived from an EMBL/GenBank/DDBJ whole genome shotgun (WGS) entry which is preliminary data.</text>
</comment>
<evidence type="ECO:0000256" key="1">
    <source>
        <dbReference type="ARBA" id="ARBA00010830"/>
    </source>
</evidence>